<dbReference type="Pfam" id="PF18922">
    <property type="entry name" value="DUF5672"/>
    <property type="match status" value="1"/>
</dbReference>
<proteinExistence type="predicted"/>
<organism evidence="2">
    <name type="scientific">viral metagenome</name>
    <dbReference type="NCBI Taxonomy" id="1070528"/>
    <lineage>
        <taxon>unclassified sequences</taxon>
        <taxon>metagenomes</taxon>
        <taxon>organismal metagenomes</taxon>
    </lineage>
</organism>
<evidence type="ECO:0000313" key="2">
    <source>
        <dbReference type="EMBL" id="QHS95807.1"/>
    </source>
</evidence>
<name>A0A6C0BTY4_9ZZZZ</name>
<evidence type="ECO:0000259" key="1">
    <source>
        <dbReference type="Pfam" id="PF18922"/>
    </source>
</evidence>
<sequence>MDASYEPYWSDYLNQFDLSNEHFQNISNNTTKYCVIVEPRKMDILIKVIKNFMFLLQNKGWGLIVVHGTDNEEFVKSGLYGWKNVKYCKMNISNLTIQMLNHLLTSTMFWKNLNENFGCRKALFFQTDALLLKDNVDDFIEYDYVGAPWYTKWLGVLEVGNGGFSLRDVPTMIEITTSHNEYKGQINEDGFFSYHCLILKKKVPSLEEAKKFSMETVHSDDPIGLHKPWLKKFNSYDEYVKLLSKRYINFPLKTNKTQKIGIIYFYNESVGQQKSQTNLSFFIKYGLDINRWRNIDITTLIVVNNHCEVLIPKNNSIHVLKHPSLNYLDGWHNGIKYFEETLKHRISEDFTHMCLINCSAVGPMCEDNVETHWLDSFLNKMSDPNCSVITNCLCDDVDPTFIMFKTDNEIVNDIRVRTKELTSSFGLSYNSNVDCNMDVNNSPLDNSFFEYLKQTLFIENPFKQNIHKYLECCIFCNEFIYTKLNMLPLEINLDKDYNFLKTYPLFISQNCNVTDIENNNTNSVEDFCKLYINANEIVNFPKIKEHNKACVIYAHYDEDNIIKDYVIQSLRILTELQYDVFFYTTSTKILNINEYVFPYKINYVKNLGPGTDYHIWLNCLNKIKQMKNSYEWIMLVNDSLLLGINGVNNMKNTIKNMREQNIDLWGHWDSRDVNYHYLGVPIEFSNRLLDFVVNFMSQRIQLCKTFWDYVIHIETKLIQTIQSNGFKTNVVVNCNTYKNKCPTASHNPLNLHCWINNKDTFAIKWKYSLGHILDSNIDSKYFKFIIRYLCTGDNVILSKGERDGVFIDQNVFKKNLLFYN</sequence>
<accession>A0A6C0BTY4</accession>
<dbReference type="EMBL" id="MN739258">
    <property type="protein sequence ID" value="QHS95807.1"/>
    <property type="molecule type" value="Genomic_DNA"/>
</dbReference>
<feature type="domain" description="DUF5672" evidence="1">
    <location>
        <begin position="96"/>
        <end position="226"/>
    </location>
</feature>
<protein>
    <recommendedName>
        <fullName evidence="1">DUF5672 domain-containing protein</fullName>
    </recommendedName>
</protein>
<reference evidence="2" key="1">
    <citation type="journal article" date="2020" name="Nature">
        <title>Giant virus diversity and host interactions through global metagenomics.</title>
        <authorList>
            <person name="Schulz F."/>
            <person name="Roux S."/>
            <person name="Paez-Espino D."/>
            <person name="Jungbluth S."/>
            <person name="Walsh D.A."/>
            <person name="Denef V.J."/>
            <person name="McMahon K.D."/>
            <person name="Konstantinidis K.T."/>
            <person name="Eloe-Fadrosh E.A."/>
            <person name="Kyrpides N.C."/>
            <person name="Woyke T."/>
        </authorList>
    </citation>
    <scope>NUCLEOTIDE SEQUENCE</scope>
    <source>
        <strain evidence="2">GVMAG-M-3300018868-6</strain>
    </source>
</reference>
<dbReference type="AlphaFoldDB" id="A0A6C0BTY4"/>
<dbReference type="InterPro" id="IPR043729">
    <property type="entry name" value="DUF5672"/>
</dbReference>